<feature type="compositionally biased region" description="Basic residues" evidence="1">
    <location>
        <begin position="94"/>
        <end position="112"/>
    </location>
</feature>
<protein>
    <submittedName>
        <fullName evidence="2">Uncharacterized protein</fullName>
    </submittedName>
</protein>
<name>A0A7D3VZE5_ACTVE</name>
<dbReference type="AlphaFoldDB" id="A0A7D3VZE5"/>
<feature type="region of interest" description="Disordered" evidence="1">
    <location>
        <begin position="25"/>
        <end position="123"/>
    </location>
</feature>
<organism evidence="2 3">
    <name type="scientific">Actinomadura verrucosospora</name>
    <dbReference type="NCBI Taxonomy" id="46165"/>
    <lineage>
        <taxon>Bacteria</taxon>
        <taxon>Bacillati</taxon>
        <taxon>Actinomycetota</taxon>
        <taxon>Actinomycetes</taxon>
        <taxon>Streptosporangiales</taxon>
        <taxon>Thermomonosporaceae</taxon>
        <taxon>Actinomadura</taxon>
    </lineage>
</organism>
<feature type="compositionally biased region" description="Low complexity" evidence="1">
    <location>
        <begin position="50"/>
        <end position="59"/>
    </location>
</feature>
<proteinExistence type="predicted"/>
<reference evidence="2 3" key="1">
    <citation type="submission" date="2020-05" db="EMBL/GenBank/DDBJ databases">
        <title>Actinomadura verrucosospora NRRL-B18236 (PFL_A860) Genome sequencing and assembly.</title>
        <authorList>
            <person name="Samborskyy M."/>
        </authorList>
    </citation>
    <scope>NUCLEOTIDE SEQUENCE [LARGE SCALE GENOMIC DNA]</scope>
    <source>
        <strain evidence="2 3">NRRL:B18236</strain>
    </source>
</reference>
<keyword evidence="3" id="KW-1185">Reference proteome</keyword>
<dbReference type="EMBL" id="CP053892">
    <property type="protein sequence ID" value="QKG27280.1"/>
    <property type="molecule type" value="Genomic_DNA"/>
</dbReference>
<accession>A0A7D3VZE5</accession>
<sequence>MAHWIHRRVPVRWSVSVRCSGPVLARRRPRSSGPTIPSPRVEGVNPCSTGSGRLGRQGLQRGGRRSSPGEPDDRKRVPAVGSPQGSTAGPAAARAHRRAKPRWSRSARRGRAPRPPPRAGHCSRPARSLIVAARAPYVHQWMYQCAYLTPAGCDC</sequence>
<evidence type="ECO:0000256" key="1">
    <source>
        <dbReference type="SAM" id="MobiDB-lite"/>
    </source>
</evidence>
<evidence type="ECO:0000313" key="2">
    <source>
        <dbReference type="EMBL" id="QKG27280.1"/>
    </source>
</evidence>
<gene>
    <name evidence="2" type="ORF">ACTIVE_8935</name>
</gene>
<dbReference type="Proteomes" id="UP000501240">
    <property type="component" value="Chromosome"/>
</dbReference>
<evidence type="ECO:0000313" key="3">
    <source>
        <dbReference type="Proteomes" id="UP000501240"/>
    </source>
</evidence>